<evidence type="ECO:0000313" key="1">
    <source>
        <dbReference type="EMBL" id="KAJ7333475.1"/>
    </source>
</evidence>
<dbReference type="AlphaFoldDB" id="A0AAD7EKP5"/>
<keyword evidence="2" id="KW-1185">Reference proteome</keyword>
<dbReference type="EMBL" id="JARIHO010000034">
    <property type="protein sequence ID" value="KAJ7333475.1"/>
    <property type="molecule type" value="Genomic_DNA"/>
</dbReference>
<protein>
    <submittedName>
        <fullName evidence="1">Uncharacterized protein</fullName>
    </submittedName>
</protein>
<sequence>MSTKEDRSPQVEGQHIATEAEIRPLRVGRSRPSTLQLGERFVHLEEMMVRKFALSRHRFESKAFAPGPVLALESRRKRVVRPVEIAPPVEIKWSTEAEASWTAMVAKLDACAAQWANGDLSDTTVPVVESDQEKQRRQERRDGMDQAWDYLLSRVLDDMPEPERRRWLREQEEQGEFEERESRARRLASGSDTCLVNDYENETVAYIDC</sequence>
<comment type="caution">
    <text evidence="1">The sequence shown here is derived from an EMBL/GenBank/DDBJ whole genome shotgun (WGS) entry which is preliminary data.</text>
</comment>
<proteinExistence type="predicted"/>
<name>A0AAD7EKP5_9AGAR</name>
<dbReference type="Proteomes" id="UP001218218">
    <property type="component" value="Unassembled WGS sequence"/>
</dbReference>
<gene>
    <name evidence="1" type="ORF">DFH08DRAFT_966296</name>
</gene>
<evidence type="ECO:0000313" key="2">
    <source>
        <dbReference type="Proteomes" id="UP001218218"/>
    </source>
</evidence>
<reference evidence="1" key="1">
    <citation type="submission" date="2023-03" db="EMBL/GenBank/DDBJ databases">
        <title>Massive genome expansion in bonnet fungi (Mycena s.s.) driven by repeated elements and novel gene families across ecological guilds.</title>
        <authorList>
            <consortium name="Lawrence Berkeley National Laboratory"/>
            <person name="Harder C.B."/>
            <person name="Miyauchi S."/>
            <person name="Viragh M."/>
            <person name="Kuo A."/>
            <person name="Thoen E."/>
            <person name="Andreopoulos B."/>
            <person name="Lu D."/>
            <person name="Skrede I."/>
            <person name="Drula E."/>
            <person name="Henrissat B."/>
            <person name="Morin E."/>
            <person name="Kohler A."/>
            <person name="Barry K."/>
            <person name="LaButti K."/>
            <person name="Morin E."/>
            <person name="Salamov A."/>
            <person name="Lipzen A."/>
            <person name="Mereny Z."/>
            <person name="Hegedus B."/>
            <person name="Baldrian P."/>
            <person name="Stursova M."/>
            <person name="Weitz H."/>
            <person name="Taylor A."/>
            <person name="Grigoriev I.V."/>
            <person name="Nagy L.G."/>
            <person name="Martin F."/>
            <person name="Kauserud H."/>
        </authorList>
    </citation>
    <scope>NUCLEOTIDE SEQUENCE</scope>
    <source>
        <strain evidence="1">CBHHK002</strain>
    </source>
</reference>
<accession>A0AAD7EKP5</accession>
<organism evidence="1 2">
    <name type="scientific">Mycena albidolilacea</name>
    <dbReference type="NCBI Taxonomy" id="1033008"/>
    <lineage>
        <taxon>Eukaryota</taxon>
        <taxon>Fungi</taxon>
        <taxon>Dikarya</taxon>
        <taxon>Basidiomycota</taxon>
        <taxon>Agaricomycotina</taxon>
        <taxon>Agaricomycetes</taxon>
        <taxon>Agaricomycetidae</taxon>
        <taxon>Agaricales</taxon>
        <taxon>Marasmiineae</taxon>
        <taxon>Mycenaceae</taxon>
        <taxon>Mycena</taxon>
    </lineage>
</organism>